<keyword evidence="1" id="KW-0812">Transmembrane</keyword>
<keyword evidence="1" id="KW-0472">Membrane</keyword>
<evidence type="ECO:0000313" key="2">
    <source>
        <dbReference type="EMBL" id="KAB0665077.1"/>
    </source>
</evidence>
<reference evidence="2 3" key="1">
    <citation type="submission" date="2019-09" db="EMBL/GenBank/DDBJ databases">
        <title>Geobacter sp. Red96, a novel strain isolated from paddy soil.</title>
        <authorList>
            <person name="Xu Z."/>
            <person name="Masuda Y."/>
            <person name="Itoh H."/>
            <person name="Senoo K."/>
        </authorList>
    </citation>
    <scope>NUCLEOTIDE SEQUENCE [LARGE SCALE GENOMIC DNA]</scope>
    <source>
        <strain evidence="2 3">Red96</strain>
    </source>
</reference>
<evidence type="ECO:0000313" key="3">
    <source>
        <dbReference type="Proteomes" id="UP000420562"/>
    </source>
</evidence>
<keyword evidence="3" id="KW-1185">Reference proteome</keyword>
<organism evidence="2 3">
    <name type="scientific">Oryzomonas japonica</name>
    <dbReference type="NCBI Taxonomy" id="2603858"/>
    <lineage>
        <taxon>Bacteria</taxon>
        <taxon>Pseudomonadati</taxon>
        <taxon>Thermodesulfobacteriota</taxon>
        <taxon>Desulfuromonadia</taxon>
        <taxon>Geobacterales</taxon>
        <taxon>Geobacteraceae</taxon>
        <taxon>Oryzomonas</taxon>
    </lineage>
</organism>
<name>A0A7J4ZQ29_9BACT</name>
<dbReference type="EMBL" id="VZQZ01000006">
    <property type="protein sequence ID" value="KAB0665077.1"/>
    <property type="molecule type" value="Genomic_DNA"/>
</dbReference>
<evidence type="ECO:0000256" key="1">
    <source>
        <dbReference type="SAM" id="Phobius"/>
    </source>
</evidence>
<gene>
    <name evidence="2" type="ORF">F6V25_10660</name>
</gene>
<dbReference type="AlphaFoldDB" id="A0A7J4ZQ29"/>
<dbReference type="RefSeq" id="WP_151128563.1">
    <property type="nucleotide sequence ID" value="NZ_VZQZ01000006.1"/>
</dbReference>
<comment type="caution">
    <text evidence="2">The sequence shown here is derived from an EMBL/GenBank/DDBJ whole genome shotgun (WGS) entry which is preliminary data.</text>
</comment>
<accession>A0A7J4ZQ29</accession>
<dbReference type="Proteomes" id="UP000420562">
    <property type="component" value="Unassembled WGS sequence"/>
</dbReference>
<sequence length="201" mass="23083">MTQPAEVTLWLQPQVVVPVISTILVSVIVPILLHHLKYKRERAEMVFKARKEAYEEYFKKFEKSAANIGQEYDKYTNEILPQALLKLLHSGNSPEGVVEFQATVGSFPHKIQESHRSALEEMTTLQIFASPILLAHIKQYEELHREMMTQAAPWLQEANKKLTEPDLDSPIANEMKQRGTRISCLKDKIIAQMRTELGTDR</sequence>
<proteinExistence type="predicted"/>
<protein>
    <submittedName>
        <fullName evidence="2">Uncharacterized protein</fullName>
    </submittedName>
</protein>
<keyword evidence="1" id="KW-1133">Transmembrane helix</keyword>
<feature type="transmembrane region" description="Helical" evidence="1">
    <location>
        <begin position="15"/>
        <end position="33"/>
    </location>
</feature>